<dbReference type="EMBL" id="FNDG01000001">
    <property type="protein sequence ID" value="SDG83614.1"/>
    <property type="molecule type" value="Genomic_DNA"/>
</dbReference>
<sequence>MRVDVPVSLHSGASVSVASTGAVVDTLVEANESADGEVVQQEGVRVTLSADGLARAANTDKEKSKDIDDSNLPDVVKQILKMIRQLKAQLAEKMAELQAMMTDQSLAPEARQAQAQALQTEVGSISSALSGANAQLAKVMREQGVSSEQGAAVAALMSA</sequence>
<evidence type="ECO:0000313" key="3">
    <source>
        <dbReference type="Proteomes" id="UP000198606"/>
    </source>
</evidence>
<dbReference type="RefSeq" id="WP_084306502.1">
    <property type="nucleotide sequence ID" value="NZ_FNDG01000001.1"/>
</dbReference>
<organism evidence="2 3">
    <name type="scientific">Phytopseudomonas flavescens</name>
    <dbReference type="NCBI Taxonomy" id="29435"/>
    <lineage>
        <taxon>Bacteria</taxon>
        <taxon>Pseudomonadati</taxon>
        <taxon>Pseudomonadota</taxon>
        <taxon>Gammaproteobacteria</taxon>
        <taxon>Pseudomonadales</taxon>
        <taxon>Pseudomonadaceae</taxon>
        <taxon>Phytopseudomonas</taxon>
    </lineage>
</organism>
<protein>
    <submittedName>
        <fullName evidence="2">Uncharacterized protein</fullName>
    </submittedName>
</protein>
<dbReference type="AlphaFoldDB" id="A0A1G7XHJ6"/>
<evidence type="ECO:0000313" key="2">
    <source>
        <dbReference type="EMBL" id="SDG83614.1"/>
    </source>
</evidence>
<feature type="coiled-coil region" evidence="1">
    <location>
        <begin position="76"/>
        <end position="103"/>
    </location>
</feature>
<keyword evidence="1" id="KW-0175">Coiled coil</keyword>
<gene>
    <name evidence="2" type="ORF">SAMN05216588_101128</name>
</gene>
<accession>A0A1G7XHJ6</accession>
<dbReference type="Proteomes" id="UP000198606">
    <property type="component" value="Unassembled WGS sequence"/>
</dbReference>
<reference evidence="2 3" key="1">
    <citation type="submission" date="2016-10" db="EMBL/GenBank/DDBJ databases">
        <authorList>
            <person name="de Groot N.N."/>
        </authorList>
    </citation>
    <scope>NUCLEOTIDE SEQUENCE [LARGE SCALE GENOMIC DNA]</scope>
    <source>
        <strain evidence="2 3">LMG 18387</strain>
    </source>
</reference>
<name>A0A1G7XHJ6_9GAMM</name>
<evidence type="ECO:0000256" key="1">
    <source>
        <dbReference type="SAM" id="Coils"/>
    </source>
</evidence>
<proteinExistence type="predicted"/>